<keyword evidence="8" id="KW-0414">Isoprene biosynthesis</keyword>
<dbReference type="SFLD" id="SFLDG01017">
    <property type="entry name" value="Polyprenyl_Transferase_Like"/>
    <property type="match status" value="1"/>
</dbReference>
<keyword evidence="6" id="KW-0479">Metal-binding</keyword>
<comment type="catalytic activity">
    <reaction evidence="11">
        <text>isopentenyl diphosphate + (2E)-geranyl diphosphate = (2E,6E)-farnesyl diphosphate + diphosphate</text>
        <dbReference type="Rhea" id="RHEA:19361"/>
        <dbReference type="ChEBI" id="CHEBI:33019"/>
        <dbReference type="ChEBI" id="CHEBI:58057"/>
        <dbReference type="ChEBI" id="CHEBI:128769"/>
        <dbReference type="ChEBI" id="CHEBI:175763"/>
        <dbReference type="EC" id="2.5.1.10"/>
    </reaction>
</comment>
<organism evidence="13 14">
    <name type="scientific">Anaerofustis stercorihominis</name>
    <dbReference type="NCBI Taxonomy" id="214853"/>
    <lineage>
        <taxon>Bacteria</taxon>
        <taxon>Bacillati</taxon>
        <taxon>Bacillota</taxon>
        <taxon>Clostridia</taxon>
        <taxon>Eubacteriales</taxon>
        <taxon>Eubacteriaceae</taxon>
        <taxon>Anaerofustis</taxon>
    </lineage>
</organism>
<dbReference type="GO" id="GO:0004337">
    <property type="term" value="F:(2E,6E)-farnesyl diphosphate synthase activity"/>
    <property type="evidence" value="ECO:0007669"/>
    <property type="project" value="UniProtKB-EC"/>
</dbReference>
<evidence type="ECO:0000256" key="11">
    <source>
        <dbReference type="ARBA" id="ARBA00049399"/>
    </source>
</evidence>
<evidence type="ECO:0000256" key="4">
    <source>
        <dbReference type="ARBA" id="ARBA00015100"/>
    </source>
</evidence>
<dbReference type="PROSITE" id="PS00444">
    <property type="entry name" value="POLYPRENYL_SYNTHASE_2"/>
    <property type="match status" value="1"/>
</dbReference>
<dbReference type="InterPro" id="IPR008949">
    <property type="entry name" value="Isoprenoid_synthase_dom_sf"/>
</dbReference>
<evidence type="ECO:0000256" key="1">
    <source>
        <dbReference type="ARBA" id="ARBA00001946"/>
    </source>
</evidence>
<reference evidence="13 14" key="1">
    <citation type="submission" date="2018-08" db="EMBL/GenBank/DDBJ databases">
        <title>A genome reference for cultivated species of the human gut microbiota.</title>
        <authorList>
            <person name="Zou Y."/>
            <person name="Xue W."/>
            <person name="Luo G."/>
        </authorList>
    </citation>
    <scope>NUCLEOTIDE SEQUENCE [LARGE SCALE GENOMIC DNA]</scope>
    <source>
        <strain evidence="13 14">AM25-6</strain>
    </source>
</reference>
<dbReference type="Gene3D" id="1.10.600.10">
    <property type="entry name" value="Farnesyl Diphosphate Synthase"/>
    <property type="match status" value="1"/>
</dbReference>
<dbReference type="PROSITE" id="PS00723">
    <property type="entry name" value="POLYPRENYL_SYNTHASE_1"/>
    <property type="match status" value="1"/>
</dbReference>
<evidence type="ECO:0000256" key="3">
    <source>
        <dbReference type="ARBA" id="ARBA00012439"/>
    </source>
</evidence>
<gene>
    <name evidence="13" type="ORF">DW687_04725</name>
</gene>
<evidence type="ECO:0000256" key="8">
    <source>
        <dbReference type="ARBA" id="ARBA00023229"/>
    </source>
</evidence>
<evidence type="ECO:0000256" key="2">
    <source>
        <dbReference type="ARBA" id="ARBA00006706"/>
    </source>
</evidence>
<dbReference type="Pfam" id="PF00348">
    <property type="entry name" value="polyprenyl_synt"/>
    <property type="match status" value="1"/>
</dbReference>
<dbReference type="GeneID" id="98000015"/>
<dbReference type="GO" id="GO:0046872">
    <property type="term" value="F:metal ion binding"/>
    <property type="evidence" value="ECO:0007669"/>
    <property type="project" value="UniProtKB-KW"/>
</dbReference>
<evidence type="ECO:0000256" key="12">
    <source>
        <dbReference type="RuleBase" id="RU004466"/>
    </source>
</evidence>
<dbReference type="RefSeq" id="WP_007049641.1">
    <property type="nucleotide sequence ID" value="NZ_CABKNJ010000002.1"/>
</dbReference>
<evidence type="ECO:0000256" key="6">
    <source>
        <dbReference type="ARBA" id="ARBA00022723"/>
    </source>
</evidence>
<name>A0A3E3E237_9FIRM</name>
<keyword evidence="7" id="KW-0460">Magnesium</keyword>
<dbReference type="EMBL" id="QUSM01000002">
    <property type="protein sequence ID" value="RGD75632.1"/>
    <property type="molecule type" value="Genomic_DNA"/>
</dbReference>
<dbReference type="AlphaFoldDB" id="A0A3E3E237"/>
<dbReference type="NCBIfam" id="NF045485">
    <property type="entry name" value="FPPsyn"/>
    <property type="match status" value="1"/>
</dbReference>
<evidence type="ECO:0000313" key="14">
    <source>
        <dbReference type="Proteomes" id="UP000261212"/>
    </source>
</evidence>
<evidence type="ECO:0000256" key="9">
    <source>
        <dbReference type="ARBA" id="ARBA00032380"/>
    </source>
</evidence>
<evidence type="ECO:0000256" key="10">
    <source>
        <dbReference type="ARBA" id="ARBA00032873"/>
    </source>
</evidence>
<dbReference type="FunFam" id="1.10.600.10:FF:000001">
    <property type="entry name" value="Geranylgeranyl diphosphate synthase"/>
    <property type="match status" value="1"/>
</dbReference>
<dbReference type="CDD" id="cd00685">
    <property type="entry name" value="Trans_IPPS_HT"/>
    <property type="match status" value="1"/>
</dbReference>
<comment type="cofactor">
    <cofactor evidence="1">
        <name>Mg(2+)</name>
        <dbReference type="ChEBI" id="CHEBI:18420"/>
    </cofactor>
</comment>
<dbReference type="InterPro" id="IPR033749">
    <property type="entry name" value="Polyprenyl_synt_CS"/>
</dbReference>
<accession>A0A3E3E237</accession>
<comment type="similarity">
    <text evidence="2 12">Belongs to the FPP/GGPP synthase family.</text>
</comment>
<dbReference type="SUPFAM" id="SSF48576">
    <property type="entry name" value="Terpenoid synthases"/>
    <property type="match status" value="1"/>
</dbReference>
<evidence type="ECO:0000256" key="5">
    <source>
        <dbReference type="ARBA" id="ARBA00022679"/>
    </source>
</evidence>
<dbReference type="Proteomes" id="UP000261212">
    <property type="component" value="Unassembled WGS sequence"/>
</dbReference>
<sequence length="294" mass="32586">MDIKKELKDKQSFVEDVLKKYTIKEGKPKSIFESFNYSLFVGGKRIRPILLMESCKCVGGDTNEALPLMAAMEMIHTYSLIHDDLPCMDDDELRRGKPTNHTVYGEATALLAGDSLLNLAYETMLKGAKSSKDINRYVEAMNVIADSAGVKGMIAGQVMDMESEGKEPDGETLDFIHDNKTGAILRASVISGAVVGGATDDELKNLSEYARAIGLMFQVVDDILDVVSDEETLGKKVGMDSERNKMTYPYVYGLERSYEKVDELLNISLNSLSDFGSEADFLRELALYLAKRKN</sequence>
<comment type="caution">
    <text evidence="13">The sequence shown here is derived from an EMBL/GenBank/DDBJ whole genome shotgun (WGS) entry which is preliminary data.</text>
</comment>
<dbReference type="InterPro" id="IPR000092">
    <property type="entry name" value="Polyprenyl_synt"/>
</dbReference>
<dbReference type="GO" id="GO:0016114">
    <property type="term" value="P:terpenoid biosynthetic process"/>
    <property type="evidence" value="ECO:0007669"/>
    <property type="project" value="UniProtKB-ARBA"/>
</dbReference>
<evidence type="ECO:0000313" key="13">
    <source>
        <dbReference type="EMBL" id="RGD75632.1"/>
    </source>
</evidence>
<dbReference type="PANTHER" id="PTHR43281:SF1">
    <property type="entry name" value="FARNESYL DIPHOSPHATE SYNTHASE"/>
    <property type="match status" value="1"/>
</dbReference>
<keyword evidence="5 12" id="KW-0808">Transferase</keyword>
<dbReference type="GO" id="GO:0005737">
    <property type="term" value="C:cytoplasm"/>
    <property type="evidence" value="ECO:0007669"/>
    <property type="project" value="UniProtKB-ARBA"/>
</dbReference>
<protein>
    <recommendedName>
        <fullName evidence="4">Farnesyl diphosphate synthase</fullName>
        <ecNumber evidence="3">2.5.1.10</ecNumber>
    </recommendedName>
    <alternativeName>
        <fullName evidence="10">(2E,6E)-farnesyl diphosphate synthase</fullName>
    </alternativeName>
    <alternativeName>
        <fullName evidence="9">Geranyltranstransferase</fullName>
    </alternativeName>
</protein>
<dbReference type="InterPro" id="IPR053378">
    <property type="entry name" value="Prenyl_diphosphate_synthase"/>
</dbReference>
<dbReference type="SFLD" id="SFLDS00005">
    <property type="entry name" value="Isoprenoid_Synthase_Type_I"/>
    <property type="match status" value="1"/>
</dbReference>
<dbReference type="PANTHER" id="PTHR43281">
    <property type="entry name" value="FARNESYL DIPHOSPHATE SYNTHASE"/>
    <property type="match status" value="1"/>
</dbReference>
<evidence type="ECO:0000256" key="7">
    <source>
        <dbReference type="ARBA" id="ARBA00022842"/>
    </source>
</evidence>
<dbReference type="EC" id="2.5.1.10" evidence="3"/>
<proteinExistence type="inferred from homology"/>